<dbReference type="InterPro" id="IPR045944">
    <property type="entry name" value="DUF6364"/>
</dbReference>
<evidence type="ECO:0000313" key="2">
    <source>
        <dbReference type="Proteomes" id="UP000075606"/>
    </source>
</evidence>
<protein>
    <submittedName>
        <fullName evidence="1">Uncharacterized protein</fullName>
    </submittedName>
</protein>
<dbReference type="Pfam" id="PF19891">
    <property type="entry name" value="DUF6364"/>
    <property type="match status" value="1"/>
</dbReference>
<sequence>MDAKVTLSFNKEVISSAKAFAEQHNISLSRLTEYLYSQIVSKDYKSLDSLPIADWVNEVAEGKAEYHTKSRKIPKSDFYEKK</sequence>
<dbReference type="EMBL" id="LRPC01000023">
    <property type="protein sequence ID" value="KYG75248.1"/>
    <property type="molecule type" value="Genomic_DNA"/>
</dbReference>
<keyword evidence="2" id="KW-1185">Reference proteome</keyword>
<proteinExistence type="predicted"/>
<dbReference type="STRING" id="333140.AWW68_10600"/>
<dbReference type="Proteomes" id="UP000075606">
    <property type="component" value="Unassembled WGS sequence"/>
</dbReference>
<accession>A0A150X947</accession>
<comment type="caution">
    <text evidence="1">The sequence shown here is derived from an EMBL/GenBank/DDBJ whole genome shotgun (WGS) entry which is preliminary data.</text>
</comment>
<name>A0A150X947_9BACT</name>
<gene>
    <name evidence="1" type="ORF">AWW68_10600</name>
</gene>
<dbReference type="OrthoDB" id="6198066at2"/>
<dbReference type="AlphaFoldDB" id="A0A150X947"/>
<organism evidence="1 2">
    <name type="scientific">Roseivirga spongicola</name>
    <dbReference type="NCBI Taxonomy" id="333140"/>
    <lineage>
        <taxon>Bacteria</taxon>
        <taxon>Pseudomonadati</taxon>
        <taxon>Bacteroidota</taxon>
        <taxon>Cytophagia</taxon>
        <taxon>Cytophagales</taxon>
        <taxon>Roseivirgaceae</taxon>
        <taxon>Roseivirga</taxon>
    </lineage>
</organism>
<evidence type="ECO:0000313" key="1">
    <source>
        <dbReference type="EMBL" id="KYG75248.1"/>
    </source>
</evidence>
<reference evidence="1 2" key="1">
    <citation type="submission" date="2016-01" db="EMBL/GenBank/DDBJ databases">
        <title>Genome sequencing of Roseivirga spongicola UST030701-084.</title>
        <authorList>
            <person name="Selvaratnam C."/>
            <person name="Thevarajoo S."/>
            <person name="Goh K.M."/>
            <person name="Ee R."/>
            <person name="Chan K.-G."/>
            <person name="Chong C.S."/>
        </authorList>
    </citation>
    <scope>NUCLEOTIDE SEQUENCE [LARGE SCALE GENOMIC DNA]</scope>
    <source>
        <strain evidence="1 2">UST030701-084</strain>
    </source>
</reference>